<dbReference type="RefSeq" id="WP_067629964.1">
    <property type="nucleotide sequence ID" value="NZ_CP013213.1"/>
</dbReference>
<dbReference type="InterPro" id="IPR047951">
    <property type="entry name" value="Transpos_ISL3"/>
</dbReference>
<evidence type="ECO:0000313" key="16">
    <source>
        <dbReference type="Proteomes" id="UP000063781"/>
    </source>
</evidence>
<dbReference type="Proteomes" id="UP000063781">
    <property type="component" value="Chromosome"/>
</dbReference>
<evidence type="ECO:0000313" key="3">
    <source>
        <dbReference type="EMBL" id="AMC92556.1"/>
    </source>
</evidence>
<dbReference type="PANTHER" id="PTHR33498:SF1">
    <property type="entry name" value="TRANSPOSASE FOR INSERTION SEQUENCE ELEMENT IS1557"/>
    <property type="match status" value="1"/>
</dbReference>
<gene>
    <name evidence="3" type="ORF">AOC36_00665</name>
    <name evidence="4" type="ORF">AOC36_02175</name>
    <name evidence="5" type="ORF">AOC36_02205</name>
    <name evidence="6" type="ORF">AOC36_02575</name>
    <name evidence="7" type="ORF">AOC36_03990</name>
    <name evidence="8" type="ORF">AOC36_04360</name>
    <name evidence="9" type="ORF">AOC36_04745</name>
    <name evidence="10" type="ORF">AOC36_07145</name>
    <name evidence="11" type="ORF">AOC36_07370</name>
    <name evidence="12" type="ORF">AOC36_07980</name>
    <name evidence="13" type="ORF">AOC36_08755</name>
    <name evidence="14" type="ORF">AOC36_08785</name>
    <name evidence="15" type="ORF">AOC36_09325</name>
</gene>
<sequence length="491" mass="57753">MNANATLLSNEKILELFNLEHHQVQKIDIKGQSDALNVYITLQVEEQTCPICESKTSTIKDYSEKKLLHSLVTHIPCYIRYRARRYKCTTCNKCFFEHNPFAYRNMKITQLTVYNVLNDLKSPHETFTTVANRYRLSPTTVSSIFDSHVSVSRQKLPAYLLIDECYAYHSDRSDYVCVLIDAMTKNIVDILPSRKKQDLVAYFSQIPLEERKGVLGIGIDMWYSYRVVAKQFLPNAFISVDRFHVYSDLMKRIDSIRVDTMKKLKPPKNWKQTEDKVKRQEYYKRDQQYYLLKKFNWLLYKNPKATTTVKDKKYNIFDPNVPKQRNKKLGKFLNLYDIIDLILQTSNGLEDAYNMKFLLDQFFNESKAENAHENLNTLIRVMAQSRVASIVDFSRTLGKWKNEIVATFNKVEKCTKVTNKKTGETHYEVSITHINSALIENRNRIIKQIKNNASGYRNWERFRNRVLYVLNEDATYRINPIIKTTYDKGLS</sequence>
<feature type="domain" description="Transposase IS204/IS1001/IS1096/IS1165 zinc-finger" evidence="2">
    <location>
        <begin position="46"/>
        <end position="91"/>
    </location>
</feature>
<dbReference type="EMBL" id="CP013213">
    <property type="protein sequence ID" value="AMC93925.1"/>
    <property type="molecule type" value="Genomic_DNA"/>
</dbReference>
<keyword evidence="16" id="KW-1185">Reference proteome</keyword>
<dbReference type="KEGG" id="erl:AOC36_02575"/>
<evidence type="ECO:0008006" key="17">
    <source>
        <dbReference type="Google" id="ProtNLM"/>
    </source>
</evidence>
<feature type="domain" description="Transposase IS204/IS1001/IS1096/IS1165 DDE" evidence="1">
    <location>
        <begin position="431"/>
        <end position="466"/>
    </location>
</feature>
<dbReference type="Pfam" id="PF01610">
    <property type="entry name" value="DDE_Tnp_ISL3"/>
    <property type="match status" value="2"/>
</dbReference>
<dbReference type="EMBL" id="CP013213">
    <property type="protein sequence ID" value="AMC93305.1"/>
    <property type="molecule type" value="Genomic_DNA"/>
</dbReference>
<evidence type="ECO:0000313" key="13">
    <source>
        <dbReference type="EMBL" id="AMC94074.1"/>
    </source>
</evidence>
<dbReference type="EMBL" id="CP013213">
    <property type="protein sequence ID" value="AMC94080.1"/>
    <property type="molecule type" value="Genomic_DNA"/>
</dbReference>
<evidence type="ECO:0000313" key="8">
    <source>
        <dbReference type="EMBL" id="AMC93230.1"/>
    </source>
</evidence>
<dbReference type="EMBL" id="CP013213">
    <property type="protein sequence ID" value="AMC93160.1"/>
    <property type="molecule type" value="Genomic_DNA"/>
</dbReference>
<evidence type="ECO:0000259" key="2">
    <source>
        <dbReference type="Pfam" id="PF14690"/>
    </source>
</evidence>
<dbReference type="OrthoDB" id="1653543at2"/>
<evidence type="ECO:0000313" key="10">
    <source>
        <dbReference type="EMBL" id="AMC93766.1"/>
    </source>
</evidence>
<name>A0A109UHA4_9FIRM</name>
<evidence type="ECO:0000313" key="15">
    <source>
        <dbReference type="EMBL" id="AMC94183.1"/>
    </source>
</evidence>
<dbReference type="KEGG" id="erl:AOC36_09325"/>
<dbReference type="EMBL" id="CP013213">
    <property type="protein sequence ID" value="AMC93230.1"/>
    <property type="molecule type" value="Genomic_DNA"/>
</dbReference>
<dbReference type="KEGG" id="erl:AOC36_07980"/>
<dbReference type="EMBL" id="CP013213">
    <property type="protein sequence ID" value="AMC93808.1"/>
    <property type="molecule type" value="Genomic_DNA"/>
</dbReference>
<dbReference type="InterPro" id="IPR029261">
    <property type="entry name" value="Transposase_Znf"/>
</dbReference>
<dbReference type="EMBL" id="CP013213">
    <property type="protein sequence ID" value="AMC92832.1"/>
    <property type="molecule type" value="Genomic_DNA"/>
</dbReference>
<dbReference type="KEGG" id="erl:AOC36_00665"/>
<dbReference type="STRING" id="1514105.AOC36_00665"/>
<dbReference type="InterPro" id="IPR002560">
    <property type="entry name" value="Transposase_DDE"/>
</dbReference>
<evidence type="ECO:0000313" key="9">
    <source>
        <dbReference type="EMBL" id="AMC93305.1"/>
    </source>
</evidence>
<dbReference type="KEGG" id="erl:AOC36_02205"/>
<dbReference type="KEGG" id="erl:AOC36_04360"/>
<accession>A0A109UHA4</accession>
<dbReference type="EMBL" id="CP013213">
    <property type="protein sequence ID" value="AMC93766.1"/>
    <property type="molecule type" value="Genomic_DNA"/>
</dbReference>
<proteinExistence type="predicted"/>
<dbReference type="PANTHER" id="PTHR33498">
    <property type="entry name" value="TRANSPOSASE FOR INSERTION SEQUENCE ELEMENT IS1557"/>
    <property type="match status" value="1"/>
</dbReference>
<dbReference type="KEGG" id="erl:AOC36_08785"/>
<evidence type="ECO:0000313" key="7">
    <source>
        <dbReference type="EMBL" id="AMC93160.1"/>
    </source>
</evidence>
<organism evidence="11 16">
    <name type="scientific">Erysipelothrix larvae</name>
    <dbReference type="NCBI Taxonomy" id="1514105"/>
    <lineage>
        <taxon>Bacteria</taxon>
        <taxon>Bacillati</taxon>
        <taxon>Bacillota</taxon>
        <taxon>Erysipelotrichia</taxon>
        <taxon>Erysipelotrichales</taxon>
        <taxon>Erysipelotrichaceae</taxon>
        <taxon>Erysipelothrix</taxon>
    </lineage>
</organism>
<dbReference type="EMBL" id="CP013213">
    <property type="protein sequence ID" value="AMC94074.1"/>
    <property type="molecule type" value="Genomic_DNA"/>
</dbReference>
<dbReference type="EMBL" id="CP013213">
    <property type="protein sequence ID" value="AMC94183.1"/>
    <property type="molecule type" value="Genomic_DNA"/>
</dbReference>
<dbReference type="KEGG" id="erl:AOC36_07370"/>
<dbReference type="EMBL" id="CP013213">
    <property type="protein sequence ID" value="AMC92838.1"/>
    <property type="molecule type" value="Genomic_DNA"/>
</dbReference>
<feature type="domain" description="Transposase IS204/IS1001/IS1096/IS1165 DDE" evidence="1">
    <location>
        <begin position="161"/>
        <end position="410"/>
    </location>
</feature>
<dbReference type="KEGG" id="erl:AOC36_03990"/>
<dbReference type="AlphaFoldDB" id="A0A109UHA4"/>
<evidence type="ECO:0000313" key="4">
    <source>
        <dbReference type="EMBL" id="AMC92832.1"/>
    </source>
</evidence>
<dbReference type="EMBL" id="CP013213">
    <property type="protein sequence ID" value="AMC92556.1"/>
    <property type="molecule type" value="Genomic_DNA"/>
</dbReference>
<evidence type="ECO:0000259" key="1">
    <source>
        <dbReference type="Pfam" id="PF01610"/>
    </source>
</evidence>
<dbReference type="NCBIfam" id="NF033550">
    <property type="entry name" value="transpos_ISL3"/>
    <property type="match status" value="1"/>
</dbReference>
<reference evidence="11 16" key="1">
    <citation type="submission" date="2015-10" db="EMBL/GenBank/DDBJ databases">
        <title>Erysipelothrix larvae sp. LV19 isolated from the larval gut of the rhinoceros beetle, Trypoxylus dichotomus.</title>
        <authorList>
            <person name="Lim S."/>
            <person name="Kim B.-C."/>
        </authorList>
    </citation>
    <scope>NUCLEOTIDE SEQUENCE [LARGE SCALE GENOMIC DNA]</scope>
    <source>
        <strain evidence="11 16">LV19</strain>
    </source>
</reference>
<evidence type="ECO:0000313" key="6">
    <source>
        <dbReference type="EMBL" id="AMC92907.1"/>
    </source>
</evidence>
<dbReference type="EMBL" id="CP013213">
    <property type="protein sequence ID" value="AMC92907.1"/>
    <property type="molecule type" value="Genomic_DNA"/>
</dbReference>
<evidence type="ECO:0000313" key="12">
    <source>
        <dbReference type="EMBL" id="AMC93925.1"/>
    </source>
</evidence>
<evidence type="ECO:0000313" key="14">
    <source>
        <dbReference type="EMBL" id="AMC94080.1"/>
    </source>
</evidence>
<dbReference type="KEGG" id="erl:AOC36_04745"/>
<dbReference type="KEGG" id="erl:AOC36_08755"/>
<evidence type="ECO:0000313" key="11">
    <source>
        <dbReference type="EMBL" id="AMC93808.1"/>
    </source>
</evidence>
<dbReference type="KEGG" id="erl:AOC36_02175"/>
<evidence type="ECO:0000313" key="5">
    <source>
        <dbReference type="EMBL" id="AMC92838.1"/>
    </source>
</evidence>
<protein>
    <recommendedName>
        <fullName evidence="17">Transposase</fullName>
    </recommendedName>
</protein>
<dbReference type="KEGG" id="erl:AOC36_07145"/>
<dbReference type="Pfam" id="PF14690">
    <property type="entry name" value="Zn_ribbon_ISL3"/>
    <property type="match status" value="1"/>
</dbReference>